<evidence type="ECO:0000256" key="4">
    <source>
        <dbReference type="ARBA" id="ARBA00023157"/>
    </source>
</evidence>
<dbReference type="OrthoDB" id="8033859at2759"/>
<organism evidence="7">
    <name type="scientific">Ceratitis capitata</name>
    <name type="common">Mediterranean fruit fly</name>
    <name type="synonym">Tephritis capitata</name>
    <dbReference type="NCBI Taxonomy" id="7213"/>
    <lineage>
        <taxon>Eukaryota</taxon>
        <taxon>Metazoa</taxon>
        <taxon>Ecdysozoa</taxon>
        <taxon>Arthropoda</taxon>
        <taxon>Hexapoda</taxon>
        <taxon>Insecta</taxon>
        <taxon>Pterygota</taxon>
        <taxon>Neoptera</taxon>
        <taxon>Endopterygota</taxon>
        <taxon>Diptera</taxon>
        <taxon>Brachycera</taxon>
        <taxon>Muscomorpha</taxon>
        <taxon>Tephritoidea</taxon>
        <taxon>Tephritidae</taxon>
        <taxon>Ceratitis</taxon>
        <taxon>Ceratitis</taxon>
    </lineage>
</organism>
<evidence type="ECO:0000256" key="2">
    <source>
        <dbReference type="ARBA" id="ARBA00022801"/>
    </source>
</evidence>
<reference evidence="7" key="2">
    <citation type="journal article" date="2014" name="BMC Genomics">
        <title>A genomic perspective to assessing quality of mass-reared SIT flies used in Mediterranean fruit fly (Ceratitis capitata) eradication in California.</title>
        <authorList>
            <person name="Calla B."/>
            <person name="Hall B."/>
            <person name="Hou S."/>
            <person name="Geib S.M."/>
        </authorList>
    </citation>
    <scope>NUCLEOTIDE SEQUENCE</scope>
</reference>
<proteinExistence type="evidence at transcript level"/>
<dbReference type="GeneID" id="101452296"/>
<dbReference type="PROSITE" id="PS50240">
    <property type="entry name" value="TRYPSIN_DOM"/>
    <property type="match status" value="1"/>
</dbReference>
<dbReference type="Pfam" id="PF00089">
    <property type="entry name" value="Trypsin"/>
    <property type="match status" value="1"/>
</dbReference>
<keyword evidence="5" id="KW-0732">Signal</keyword>
<dbReference type="Gene3D" id="2.40.10.10">
    <property type="entry name" value="Trypsin-like serine proteases"/>
    <property type="match status" value="1"/>
</dbReference>
<keyword evidence="2" id="KW-0378">Hydrolase</keyword>
<feature type="chain" id="PRO_5007737176" evidence="5">
    <location>
        <begin position="26"/>
        <end position="327"/>
    </location>
</feature>
<feature type="signal peptide" evidence="5">
    <location>
        <begin position="1"/>
        <end position="25"/>
    </location>
</feature>
<dbReference type="AlphaFoldDB" id="W8C2T9"/>
<evidence type="ECO:0000313" key="7">
    <source>
        <dbReference type="EMBL" id="JAC00162.1"/>
    </source>
</evidence>
<accession>W8C2T9</accession>
<reference evidence="7" key="1">
    <citation type="submission" date="2013-07" db="EMBL/GenBank/DDBJ databases">
        <authorList>
            <person name="Geib S."/>
        </authorList>
    </citation>
    <scope>NUCLEOTIDE SEQUENCE</scope>
</reference>
<name>W8C2T9_CERCA</name>
<gene>
    <name evidence="7" type="primary">HYPB</name>
</gene>
<keyword evidence="1" id="KW-0645">Protease</keyword>
<dbReference type="InterPro" id="IPR001254">
    <property type="entry name" value="Trypsin_dom"/>
</dbReference>
<dbReference type="InterPro" id="IPR009003">
    <property type="entry name" value="Peptidase_S1_PA"/>
</dbReference>
<dbReference type="EMBL" id="GAMC01006394">
    <property type="protein sequence ID" value="JAC00162.1"/>
    <property type="molecule type" value="mRNA"/>
</dbReference>
<dbReference type="GO" id="GO:0004252">
    <property type="term" value="F:serine-type endopeptidase activity"/>
    <property type="evidence" value="ECO:0007669"/>
    <property type="project" value="InterPro"/>
</dbReference>
<dbReference type="PANTHER" id="PTHR24276:SF91">
    <property type="entry name" value="AT26814P-RELATED"/>
    <property type="match status" value="1"/>
</dbReference>
<evidence type="ECO:0000259" key="6">
    <source>
        <dbReference type="PROSITE" id="PS50240"/>
    </source>
</evidence>
<protein>
    <submittedName>
        <fullName evidence="7">Hypodermin-B</fullName>
    </submittedName>
</protein>
<dbReference type="GO" id="GO:0006508">
    <property type="term" value="P:proteolysis"/>
    <property type="evidence" value="ECO:0007669"/>
    <property type="project" value="UniProtKB-KW"/>
</dbReference>
<dbReference type="InterPro" id="IPR043504">
    <property type="entry name" value="Peptidase_S1_PA_chymotrypsin"/>
</dbReference>
<dbReference type="SMART" id="SM00020">
    <property type="entry name" value="Tryp_SPc"/>
    <property type="match status" value="1"/>
</dbReference>
<dbReference type="KEGG" id="ccat:101452296"/>
<dbReference type="InterPro" id="IPR050430">
    <property type="entry name" value="Peptidase_S1"/>
</dbReference>
<evidence type="ECO:0000256" key="5">
    <source>
        <dbReference type="SAM" id="SignalP"/>
    </source>
</evidence>
<dbReference type="EMBL" id="GAMC01006395">
    <property type="protein sequence ID" value="JAC00161.1"/>
    <property type="molecule type" value="mRNA"/>
</dbReference>
<sequence length="327" mass="36656">MHRLESFKKLVKIFILAFLCNEMHSGFTQSNAAEHHYPSSINGSEATWEHARYQASIRLALEDYVFGEGHICGGAVIAPSVVLTVAQCVHNYQTQTSRHPAELKVVMGTLNRYQRNEHTLVFGVTHVHRPKTFNAHTLRDNIAIIMLERDIPPTHPTVKPINLSISAYYGAKVEEEAPLEDALRRNTYVVTSWFVTEEHVPYTQLMSLNATELSDQHCAQKYGALYGPDMLCIAFAATQDKETACQQSAGAALVQNNLLLGLSLAESLDGKDTTQSAAFVDVSRHAHWILEQIGDGTNCNSSLWATLFVLLFTVWTAKRTKWSKFWH</sequence>
<dbReference type="PANTHER" id="PTHR24276">
    <property type="entry name" value="POLYSERASE-RELATED"/>
    <property type="match status" value="1"/>
</dbReference>
<evidence type="ECO:0000256" key="3">
    <source>
        <dbReference type="ARBA" id="ARBA00022825"/>
    </source>
</evidence>
<feature type="domain" description="Peptidase S1" evidence="6">
    <location>
        <begin position="40"/>
        <end position="294"/>
    </location>
</feature>
<keyword evidence="3" id="KW-0720">Serine protease</keyword>
<evidence type="ECO:0000256" key="1">
    <source>
        <dbReference type="ARBA" id="ARBA00022670"/>
    </source>
</evidence>
<keyword evidence="4" id="KW-1015">Disulfide bond</keyword>
<dbReference type="SUPFAM" id="SSF50494">
    <property type="entry name" value="Trypsin-like serine proteases"/>
    <property type="match status" value="1"/>
</dbReference>